<reference evidence="1" key="2">
    <citation type="journal article" date="2015" name="Data Brief">
        <title>Shoot transcriptome of the giant reed, Arundo donax.</title>
        <authorList>
            <person name="Barrero R.A."/>
            <person name="Guerrero F.D."/>
            <person name="Moolhuijzen P."/>
            <person name="Goolsby J.A."/>
            <person name="Tidwell J."/>
            <person name="Bellgard S.E."/>
            <person name="Bellgard M.I."/>
        </authorList>
    </citation>
    <scope>NUCLEOTIDE SEQUENCE</scope>
    <source>
        <tissue evidence="1">Shoot tissue taken approximately 20 cm above the soil surface</tissue>
    </source>
</reference>
<organism evidence="1">
    <name type="scientific">Arundo donax</name>
    <name type="common">Giant reed</name>
    <name type="synonym">Donax arundinaceus</name>
    <dbReference type="NCBI Taxonomy" id="35708"/>
    <lineage>
        <taxon>Eukaryota</taxon>
        <taxon>Viridiplantae</taxon>
        <taxon>Streptophyta</taxon>
        <taxon>Embryophyta</taxon>
        <taxon>Tracheophyta</taxon>
        <taxon>Spermatophyta</taxon>
        <taxon>Magnoliopsida</taxon>
        <taxon>Liliopsida</taxon>
        <taxon>Poales</taxon>
        <taxon>Poaceae</taxon>
        <taxon>PACMAD clade</taxon>
        <taxon>Arundinoideae</taxon>
        <taxon>Arundineae</taxon>
        <taxon>Arundo</taxon>
    </lineage>
</organism>
<protein>
    <submittedName>
        <fullName evidence="1">Uncharacterized protein</fullName>
    </submittedName>
</protein>
<dbReference type="AlphaFoldDB" id="A0A0A9BTS0"/>
<accession>A0A0A9BTS0</accession>
<proteinExistence type="predicted"/>
<reference evidence="1" key="1">
    <citation type="submission" date="2014-09" db="EMBL/GenBank/DDBJ databases">
        <authorList>
            <person name="Magalhaes I.L.F."/>
            <person name="Oliveira U."/>
            <person name="Santos F.R."/>
            <person name="Vidigal T.H.D.A."/>
            <person name="Brescovit A.D."/>
            <person name="Santos A.J."/>
        </authorList>
    </citation>
    <scope>NUCLEOTIDE SEQUENCE</scope>
    <source>
        <tissue evidence="1">Shoot tissue taken approximately 20 cm above the soil surface</tissue>
    </source>
</reference>
<name>A0A0A9BTS0_ARUDO</name>
<evidence type="ECO:0000313" key="1">
    <source>
        <dbReference type="EMBL" id="JAD66706.1"/>
    </source>
</evidence>
<dbReference type="EMBL" id="GBRH01231189">
    <property type="protein sequence ID" value="JAD66706.1"/>
    <property type="molecule type" value="Transcribed_RNA"/>
</dbReference>
<sequence>MQFIFEQRVSLFLFCSQKVMVRSMSK</sequence>